<dbReference type="OrthoDB" id="7427721at2"/>
<dbReference type="Proteomes" id="UP000433652">
    <property type="component" value="Unassembled WGS sequence"/>
</dbReference>
<evidence type="ECO:0000259" key="2">
    <source>
        <dbReference type="Pfam" id="PF07811"/>
    </source>
</evidence>
<evidence type="ECO:0000313" key="4">
    <source>
        <dbReference type="Proteomes" id="UP000433652"/>
    </source>
</evidence>
<organism evidence="3 4">
    <name type="scientific">Croceibacterium salegens</name>
    <dbReference type="NCBI Taxonomy" id="1737568"/>
    <lineage>
        <taxon>Bacteria</taxon>
        <taxon>Pseudomonadati</taxon>
        <taxon>Pseudomonadota</taxon>
        <taxon>Alphaproteobacteria</taxon>
        <taxon>Sphingomonadales</taxon>
        <taxon>Erythrobacteraceae</taxon>
        <taxon>Croceibacterium</taxon>
    </lineage>
</organism>
<proteinExistence type="predicted"/>
<evidence type="ECO:0000256" key="1">
    <source>
        <dbReference type="SAM" id="Phobius"/>
    </source>
</evidence>
<comment type="caution">
    <text evidence="3">The sequence shown here is derived from an EMBL/GenBank/DDBJ whole genome shotgun (WGS) entry which is preliminary data.</text>
</comment>
<keyword evidence="1" id="KW-0812">Transmembrane</keyword>
<name>A0A6I4SUP3_9SPHN</name>
<reference evidence="3 4" key="1">
    <citation type="submission" date="2019-12" db="EMBL/GenBank/DDBJ databases">
        <title>Genomic-based taxomic classification of the family Erythrobacteraceae.</title>
        <authorList>
            <person name="Xu L."/>
        </authorList>
    </citation>
    <scope>NUCLEOTIDE SEQUENCE [LARGE SCALE GENOMIC DNA]</scope>
    <source>
        <strain evidence="3 4">MCCC 1K01500</strain>
    </source>
</reference>
<dbReference type="AlphaFoldDB" id="A0A6I4SUP3"/>
<gene>
    <name evidence="3" type="ORF">GRI89_08765</name>
</gene>
<dbReference type="EMBL" id="WTYM01000036">
    <property type="protein sequence ID" value="MXO59631.1"/>
    <property type="molecule type" value="Genomic_DNA"/>
</dbReference>
<keyword evidence="4" id="KW-1185">Reference proteome</keyword>
<accession>A0A6I4SUP3</accession>
<sequence length="145" mass="15748">MARKSILHRILSDQRAASAVEFALLAPVFFALMFGVISVGVYMQNYNAIRSLASDAARFATVEYQKNNAMNSSTLAANIEAMGVTTPYNLNPNLLTISVSPVTPSRVNGALEFDLDITYALPDIIGGTSIDNITLNYSRPLFVLQ</sequence>
<feature type="transmembrane region" description="Helical" evidence="1">
    <location>
        <begin position="20"/>
        <end position="43"/>
    </location>
</feature>
<keyword evidence="1" id="KW-1133">Transmembrane helix</keyword>
<feature type="domain" description="TadE-like" evidence="2">
    <location>
        <begin position="17"/>
        <end position="58"/>
    </location>
</feature>
<dbReference type="InterPro" id="IPR012495">
    <property type="entry name" value="TadE-like_dom"/>
</dbReference>
<evidence type="ECO:0000313" key="3">
    <source>
        <dbReference type="EMBL" id="MXO59631.1"/>
    </source>
</evidence>
<keyword evidence="1" id="KW-0472">Membrane</keyword>
<protein>
    <submittedName>
        <fullName evidence="3">Pilus assembly protein</fullName>
    </submittedName>
</protein>
<dbReference type="Pfam" id="PF07811">
    <property type="entry name" value="TadE"/>
    <property type="match status" value="1"/>
</dbReference>
<dbReference type="RefSeq" id="WP_159794213.1">
    <property type="nucleotide sequence ID" value="NZ_WTYM01000036.1"/>
</dbReference>